<name>A0ABU4KHM9_9ACTN</name>
<proteinExistence type="predicted"/>
<dbReference type="Proteomes" id="UP001278571">
    <property type="component" value="Unassembled WGS sequence"/>
</dbReference>
<reference evidence="2 3" key="1">
    <citation type="submission" date="2023-10" db="EMBL/GenBank/DDBJ databases">
        <authorList>
            <person name="Wang X.X."/>
        </authorList>
    </citation>
    <scope>NUCLEOTIDE SEQUENCE [LARGE SCALE GENOMIC DNA]</scope>
    <source>
        <strain evidence="2 3">NBRC 12816</strain>
    </source>
</reference>
<feature type="region of interest" description="Disordered" evidence="1">
    <location>
        <begin position="1"/>
        <end position="30"/>
    </location>
</feature>
<dbReference type="EMBL" id="JAWJZF010000517">
    <property type="protein sequence ID" value="MDX2297315.1"/>
    <property type="molecule type" value="Genomic_DNA"/>
</dbReference>
<evidence type="ECO:0000256" key="1">
    <source>
        <dbReference type="SAM" id="MobiDB-lite"/>
    </source>
</evidence>
<dbReference type="RefSeq" id="WP_319013445.1">
    <property type="nucleotide sequence ID" value="NZ_JAWJZF010000517.1"/>
</dbReference>
<keyword evidence="3" id="KW-1185">Reference proteome</keyword>
<accession>A0ABU4KHM9</accession>
<evidence type="ECO:0000313" key="2">
    <source>
        <dbReference type="EMBL" id="MDX2297315.1"/>
    </source>
</evidence>
<sequence>MPAHLGQEWSARSGVVDAGGGDGHGRPGSCCPFTGGMRSAVLDKLPVDDHTFDPNDEILGG</sequence>
<protein>
    <submittedName>
        <fullName evidence="2">Uncharacterized protein</fullName>
    </submittedName>
</protein>
<evidence type="ECO:0000313" key="3">
    <source>
        <dbReference type="Proteomes" id="UP001278571"/>
    </source>
</evidence>
<organism evidence="2 3">
    <name type="scientific">Streptomyces roseolus</name>
    <dbReference type="NCBI Taxonomy" id="67358"/>
    <lineage>
        <taxon>Bacteria</taxon>
        <taxon>Bacillati</taxon>
        <taxon>Actinomycetota</taxon>
        <taxon>Actinomycetes</taxon>
        <taxon>Kitasatosporales</taxon>
        <taxon>Streptomycetaceae</taxon>
        <taxon>Streptomyces</taxon>
    </lineage>
</organism>
<gene>
    <name evidence="2" type="ORF">R2363_34690</name>
</gene>
<comment type="caution">
    <text evidence="2">The sequence shown here is derived from an EMBL/GenBank/DDBJ whole genome shotgun (WGS) entry which is preliminary data.</text>
</comment>